<dbReference type="PANTHER" id="PTHR30288:SF0">
    <property type="entry name" value="FLAGELLAR HOOK-ASSOCIATED PROTEIN 2"/>
    <property type="match status" value="1"/>
</dbReference>
<gene>
    <name evidence="1" type="ORF">H9L42_00410</name>
</gene>
<evidence type="ECO:0008006" key="3">
    <source>
        <dbReference type="Google" id="ProtNLM"/>
    </source>
</evidence>
<dbReference type="Proteomes" id="UP000602647">
    <property type="component" value="Unassembled WGS sequence"/>
</dbReference>
<evidence type="ECO:0000313" key="2">
    <source>
        <dbReference type="Proteomes" id="UP000602647"/>
    </source>
</evidence>
<dbReference type="GO" id="GO:0009421">
    <property type="term" value="C:bacterial-type flagellum filament cap"/>
    <property type="evidence" value="ECO:0007669"/>
    <property type="project" value="InterPro"/>
</dbReference>
<name>A0A923NHQ3_9FIRM</name>
<sequence>MWLNGIHSYGTRSMSYYSYQAAMNNIRLTQALSGNPKIQAAVPQISPTDTPLKDSYDFIKEYSSSMSSLMKAASELKGTNASGAMNDLFVSSSDLDVATVSENLTIRKPNDFNLSVSQLAQSQQNISNVVKVSDPATGNMDFTISRGRDSVHVQVNAVGEDGVSLTNGQMLREAARQINCSSVGIRATMVRYDGEVALKLEGLDTGTANRFKVDGDLGAAAGMDHVQTDAVNARYSVTADGITKNYTSSDNRITLDGSRISVELKTEGETKIQTGLDTERISSAVENLTECYNDVLTVLHDNYDRGTGIHRQLQNLVRGLGAEKSLEMLGITVNEDATLSFDKTVLKENIEKNSSLVRDLISGTGGIADIAFNKAVGGMNMNSSSLINKDISYLHNNYYAVGLMMDYFI</sequence>
<keyword evidence="2" id="KW-1185">Reference proteome</keyword>
<dbReference type="GO" id="GO:0071973">
    <property type="term" value="P:bacterial-type flagellum-dependent cell motility"/>
    <property type="evidence" value="ECO:0007669"/>
    <property type="project" value="TreeGrafter"/>
</dbReference>
<comment type="caution">
    <text evidence="1">The sequence shown here is derived from an EMBL/GenBank/DDBJ whole genome shotgun (WGS) entry which is preliminary data.</text>
</comment>
<reference evidence="1" key="1">
    <citation type="submission" date="2020-08" db="EMBL/GenBank/DDBJ databases">
        <title>Genome public.</title>
        <authorList>
            <person name="Liu C."/>
            <person name="Sun Q."/>
        </authorList>
    </citation>
    <scope>NUCLEOTIDE SEQUENCE</scope>
    <source>
        <strain evidence="1">BX12</strain>
    </source>
</reference>
<proteinExistence type="predicted"/>
<protein>
    <recommendedName>
        <fullName evidence="3">Flagellar hook-associated protein 2</fullName>
    </recommendedName>
</protein>
<dbReference type="PANTHER" id="PTHR30288">
    <property type="entry name" value="FLAGELLAR CAP/ASSEMBLY PROTEIN FLID"/>
    <property type="match status" value="1"/>
</dbReference>
<dbReference type="InterPro" id="IPR040026">
    <property type="entry name" value="FliD"/>
</dbReference>
<accession>A0A923NHQ3</accession>
<dbReference type="GO" id="GO:0007155">
    <property type="term" value="P:cell adhesion"/>
    <property type="evidence" value="ECO:0007669"/>
    <property type="project" value="InterPro"/>
</dbReference>
<organism evidence="1 2">
    <name type="scientific">Zhenpiania hominis</name>
    <dbReference type="NCBI Taxonomy" id="2763644"/>
    <lineage>
        <taxon>Bacteria</taxon>
        <taxon>Bacillati</taxon>
        <taxon>Bacillota</taxon>
        <taxon>Clostridia</taxon>
        <taxon>Peptostreptococcales</taxon>
        <taxon>Anaerovoracaceae</taxon>
        <taxon>Zhenpiania</taxon>
    </lineage>
</organism>
<dbReference type="EMBL" id="JACRYT010000001">
    <property type="protein sequence ID" value="MBC6678292.1"/>
    <property type="molecule type" value="Genomic_DNA"/>
</dbReference>
<dbReference type="AlphaFoldDB" id="A0A923NHQ3"/>
<evidence type="ECO:0000313" key="1">
    <source>
        <dbReference type="EMBL" id="MBC6678292.1"/>
    </source>
</evidence>
<dbReference type="RefSeq" id="WP_187301493.1">
    <property type="nucleotide sequence ID" value="NZ_JACRYT010000001.1"/>
</dbReference>